<name>A0AAV0ZS08_VICFA</name>
<keyword evidence="10" id="KW-1185">Reference proteome</keyword>
<evidence type="ECO:0000313" key="10">
    <source>
        <dbReference type="Proteomes" id="UP001157006"/>
    </source>
</evidence>
<comment type="similarity">
    <text evidence="2">Belongs to the major facilitator superfamily. Proton-dependent oligopeptide transporter (POT/PTR) (TC 2.A.17) family.</text>
</comment>
<feature type="transmembrane region" description="Helical" evidence="8">
    <location>
        <begin position="193"/>
        <end position="215"/>
    </location>
</feature>
<dbReference type="Gene3D" id="1.20.1250.20">
    <property type="entry name" value="MFS general substrate transporter like domains"/>
    <property type="match status" value="1"/>
</dbReference>
<feature type="transmembrane region" description="Helical" evidence="8">
    <location>
        <begin position="327"/>
        <end position="351"/>
    </location>
</feature>
<feature type="transmembrane region" description="Helical" evidence="8">
    <location>
        <begin position="492"/>
        <end position="513"/>
    </location>
</feature>
<feature type="transmembrane region" description="Helical" evidence="8">
    <location>
        <begin position="537"/>
        <end position="556"/>
    </location>
</feature>
<evidence type="ECO:0000256" key="5">
    <source>
        <dbReference type="ARBA" id="ARBA00022692"/>
    </source>
</evidence>
<evidence type="ECO:0000256" key="2">
    <source>
        <dbReference type="ARBA" id="ARBA00005982"/>
    </source>
</evidence>
<dbReference type="Proteomes" id="UP001157006">
    <property type="component" value="Chromosome 2"/>
</dbReference>
<dbReference type="EMBL" id="OX451737">
    <property type="protein sequence ID" value="CAI8600516.1"/>
    <property type="molecule type" value="Genomic_DNA"/>
</dbReference>
<evidence type="ECO:0000256" key="8">
    <source>
        <dbReference type="SAM" id="Phobius"/>
    </source>
</evidence>
<evidence type="ECO:0000256" key="1">
    <source>
        <dbReference type="ARBA" id="ARBA00004141"/>
    </source>
</evidence>
<dbReference type="PANTHER" id="PTHR11654">
    <property type="entry name" value="OLIGOPEPTIDE TRANSPORTER-RELATED"/>
    <property type="match status" value="1"/>
</dbReference>
<dbReference type="InterPro" id="IPR044739">
    <property type="entry name" value="NRT1/PTR"/>
</dbReference>
<protein>
    <submittedName>
        <fullName evidence="9">Uncharacterized protein</fullName>
    </submittedName>
</protein>
<feature type="transmembrane region" description="Helical" evidence="8">
    <location>
        <begin position="79"/>
        <end position="97"/>
    </location>
</feature>
<feature type="transmembrane region" description="Helical" evidence="8">
    <location>
        <begin position="221"/>
        <end position="241"/>
    </location>
</feature>
<dbReference type="CDD" id="cd17417">
    <property type="entry name" value="MFS_NPF5"/>
    <property type="match status" value="1"/>
</dbReference>
<keyword evidence="4" id="KW-0597">Phosphoprotein</keyword>
<comment type="subcellular location">
    <subcellularLocation>
        <location evidence="1">Membrane</location>
        <topology evidence="1">Multi-pass membrane protein</topology>
    </subcellularLocation>
</comment>
<dbReference type="InterPro" id="IPR036259">
    <property type="entry name" value="MFS_trans_sf"/>
</dbReference>
<dbReference type="GO" id="GO:0080054">
    <property type="term" value="F:low-affinity nitrate transmembrane transporter activity"/>
    <property type="evidence" value="ECO:0007669"/>
    <property type="project" value="UniProtKB-ARBA"/>
</dbReference>
<organism evidence="9 10">
    <name type="scientific">Vicia faba</name>
    <name type="common">Broad bean</name>
    <name type="synonym">Faba vulgaris</name>
    <dbReference type="NCBI Taxonomy" id="3906"/>
    <lineage>
        <taxon>Eukaryota</taxon>
        <taxon>Viridiplantae</taxon>
        <taxon>Streptophyta</taxon>
        <taxon>Embryophyta</taxon>
        <taxon>Tracheophyta</taxon>
        <taxon>Spermatophyta</taxon>
        <taxon>Magnoliopsida</taxon>
        <taxon>eudicotyledons</taxon>
        <taxon>Gunneridae</taxon>
        <taxon>Pentapetalae</taxon>
        <taxon>rosids</taxon>
        <taxon>fabids</taxon>
        <taxon>Fabales</taxon>
        <taxon>Fabaceae</taxon>
        <taxon>Papilionoideae</taxon>
        <taxon>50 kb inversion clade</taxon>
        <taxon>NPAAA clade</taxon>
        <taxon>Hologalegina</taxon>
        <taxon>IRL clade</taxon>
        <taxon>Fabeae</taxon>
        <taxon>Vicia</taxon>
    </lineage>
</organism>
<evidence type="ECO:0000256" key="7">
    <source>
        <dbReference type="ARBA" id="ARBA00023136"/>
    </source>
</evidence>
<dbReference type="SUPFAM" id="SSF103473">
    <property type="entry name" value="MFS general substrate transporter"/>
    <property type="match status" value="1"/>
</dbReference>
<evidence type="ECO:0000256" key="6">
    <source>
        <dbReference type="ARBA" id="ARBA00022989"/>
    </source>
</evidence>
<dbReference type="Pfam" id="PF00854">
    <property type="entry name" value="PTR2"/>
    <property type="match status" value="1"/>
</dbReference>
<feature type="transmembrane region" description="Helical" evidence="8">
    <location>
        <begin position="461"/>
        <end position="480"/>
    </location>
</feature>
<evidence type="ECO:0000256" key="3">
    <source>
        <dbReference type="ARBA" id="ARBA00022448"/>
    </source>
</evidence>
<feature type="transmembrane region" description="Helical" evidence="8">
    <location>
        <begin position="103"/>
        <end position="123"/>
    </location>
</feature>
<accession>A0AAV0ZS08</accession>
<keyword evidence="6 8" id="KW-1133">Transmembrane helix</keyword>
<gene>
    <name evidence="9" type="ORF">VFH_II227480</name>
</gene>
<dbReference type="AlphaFoldDB" id="A0AAV0ZS08"/>
<reference evidence="9 10" key="1">
    <citation type="submission" date="2023-01" db="EMBL/GenBank/DDBJ databases">
        <authorList>
            <person name="Kreplak J."/>
        </authorList>
    </citation>
    <scope>NUCLEOTIDE SEQUENCE [LARGE SCALE GENOMIC DNA]</scope>
</reference>
<feature type="transmembrane region" description="Helical" evidence="8">
    <location>
        <begin position="409"/>
        <end position="429"/>
    </location>
</feature>
<dbReference type="GO" id="GO:0071916">
    <property type="term" value="F:dipeptide transmembrane transporter activity"/>
    <property type="evidence" value="ECO:0007669"/>
    <property type="project" value="InterPro"/>
</dbReference>
<evidence type="ECO:0000256" key="4">
    <source>
        <dbReference type="ARBA" id="ARBA00022553"/>
    </source>
</evidence>
<dbReference type="InterPro" id="IPR000109">
    <property type="entry name" value="POT_fam"/>
</dbReference>
<keyword evidence="5 8" id="KW-0812">Transmembrane</keyword>
<dbReference type="FunFam" id="1.20.1250.20:FF:000147">
    <property type="entry name" value="Protein NRT1/ PTR family 5.10"/>
    <property type="match status" value="1"/>
</dbReference>
<dbReference type="GO" id="GO:0009705">
    <property type="term" value="C:plant-type vacuole membrane"/>
    <property type="evidence" value="ECO:0007669"/>
    <property type="project" value="UniProtKB-ARBA"/>
</dbReference>
<dbReference type="GO" id="GO:0042937">
    <property type="term" value="F:tripeptide transmembrane transporter activity"/>
    <property type="evidence" value="ECO:0007669"/>
    <property type="project" value="InterPro"/>
</dbReference>
<keyword evidence="7 8" id="KW-0472">Membrane</keyword>
<sequence>MENCNEIPLEPELTDFVDGAVDYSGEAAIRSKSGYWRSAWFIIGVEVAERMSFYGIQGNLISYLTGPLKQNTATAAKNVNIWAGTSSLLPLLGAFVADSFLGRYRTIIIASLIYILGLGLLALSAKLPSLTKSKCQVDTKFILCSQHSQLILFFISLYLVAIGQGGHKPCVQAFGADQFDEKHPKEHKARSSFFNWWFFTMVAGCAATLSILNYIQDNYSWVLGFGIPCILMTVGLLVFLLGTMTYRFSIKDNNKSPFLRICRVFVAAIRNWRNALPNTSIEEECDGMLLRLSSEQFSFLNKALLTPKGSKEDNNCSISEVEEAKAILRLVPIWATTLVYGIVFAQVFTFFTKQGKSMERTIFPGFDIPPASLQTINSLAVVLFSPIYDRILVPIARTITGKPSGITMLQRIGTGIFISIFIVVFAAFVEIKRLKIAKEYGLVDDPNATVPMSIWWLIPQYFLFGVSEVFTMVGLQEFFYDQVPNELRSMGLALYLSIVGVGSFFSSFLISLIENLSSKNGHQSWFCDNINKAHLDYFYWLLSGLSVVGFTFFIYFSKSYIYNYKGVIKIVNG</sequence>
<proteinExistence type="inferred from homology"/>
<evidence type="ECO:0000313" key="9">
    <source>
        <dbReference type="EMBL" id="CAI8600516.1"/>
    </source>
</evidence>
<dbReference type="PROSITE" id="PS01022">
    <property type="entry name" value="PTR2_1"/>
    <property type="match status" value="1"/>
</dbReference>
<dbReference type="InterPro" id="IPR018456">
    <property type="entry name" value="PTR2_symporter_CS"/>
</dbReference>
<keyword evidence="3" id="KW-0813">Transport</keyword>